<comment type="caution">
    <text evidence="1">The sequence shown here is derived from an EMBL/GenBank/DDBJ whole genome shotgun (WGS) entry which is preliminary data.</text>
</comment>
<sequence length="88" mass="9808">MENADKYQQTRQLLSIVGNQSNGIIQQDEAKIAQQKLDQSTPDTTGAKTIIDKLRSNEMHPALRDAVNKAAYEVATPPSEAQRSRPRM</sequence>
<proteinExistence type="predicted"/>
<dbReference type="EMBL" id="JPUA01000004">
    <property type="protein sequence ID" value="OWV31238.1"/>
    <property type="molecule type" value="Genomic_DNA"/>
</dbReference>
<evidence type="ECO:0000313" key="1">
    <source>
        <dbReference type="EMBL" id="OWV31238.1"/>
    </source>
</evidence>
<accession>A0A246S638</accession>
<protein>
    <submittedName>
        <fullName evidence="1">Uncharacterized protein</fullName>
    </submittedName>
</protein>
<dbReference type="Proteomes" id="UP000197334">
    <property type="component" value="Unassembled WGS sequence"/>
</dbReference>
<evidence type="ECO:0000313" key="2">
    <source>
        <dbReference type="Proteomes" id="UP000197334"/>
    </source>
</evidence>
<organism evidence="1 2">
    <name type="scientific">Halomonas campaniensis</name>
    <dbReference type="NCBI Taxonomy" id="213554"/>
    <lineage>
        <taxon>Bacteria</taxon>
        <taxon>Pseudomonadati</taxon>
        <taxon>Pseudomonadota</taxon>
        <taxon>Gammaproteobacteria</taxon>
        <taxon>Oceanospirillales</taxon>
        <taxon>Halomonadaceae</taxon>
        <taxon>Halomonas</taxon>
    </lineage>
</organism>
<gene>
    <name evidence="1" type="ORF">JI62_02485</name>
</gene>
<name>A0A246S638_9GAMM</name>
<reference evidence="1 2" key="1">
    <citation type="submission" date="2014-08" db="EMBL/GenBank/DDBJ databases">
        <title>Draft genome sequence of a novel L-asparaginase producing marine bacterium, Halomonas campaniensis.</title>
        <authorList>
            <person name="Sundarakrishnan B."/>
            <person name="Moushumi Priya A."/>
            <person name="Raman G."/>
            <person name="Sakthivel N."/>
            <person name="Park S."/>
            <person name="Jayachandran S."/>
        </authorList>
    </citation>
    <scope>NUCLEOTIDE SEQUENCE [LARGE SCALE GENOMIC DNA]</scope>
    <source>
        <strain evidence="1 2">SK03</strain>
    </source>
</reference>
<dbReference type="RefSeq" id="WP_088698661.1">
    <property type="nucleotide sequence ID" value="NZ_JPUA01000004.1"/>
</dbReference>
<keyword evidence="2" id="KW-1185">Reference proteome</keyword>
<dbReference type="AlphaFoldDB" id="A0A246S638"/>